<evidence type="ECO:0000313" key="2">
    <source>
        <dbReference type="EMBL" id="KRH93977.1"/>
    </source>
</evidence>
<sequence>MFLPIFYLKNFMFLSLSVRTSDPKDDVTSYHISDIKGRTPLSKFNMEPSLPKSLYSNNHVIFCVCM</sequence>
<proteinExistence type="predicted"/>
<feature type="chain" id="PRO_5006398988" evidence="1">
    <location>
        <begin position="18"/>
        <end position="66"/>
    </location>
</feature>
<organism evidence="2 3">
    <name type="scientific">Pseudoloma neurophilia</name>
    <dbReference type="NCBI Taxonomy" id="146866"/>
    <lineage>
        <taxon>Eukaryota</taxon>
        <taxon>Fungi</taxon>
        <taxon>Fungi incertae sedis</taxon>
        <taxon>Microsporidia</taxon>
        <taxon>Pseudoloma</taxon>
    </lineage>
</organism>
<accession>A0A0R0LXC5</accession>
<gene>
    <name evidence="2" type="ORF">M153_4580004504</name>
</gene>
<dbReference type="EMBL" id="LGUB01000165">
    <property type="protein sequence ID" value="KRH93977.1"/>
    <property type="molecule type" value="Genomic_DNA"/>
</dbReference>
<keyword evidence="3" id="KW-1185">Reference proteome</keyword>
<dbReference type="Proteomes" id="UP000051530">
    <property type="component" value="Unassembled WGS sequence"/>
</dbReference>
<dbReference type="VEuPathDB" id="MicrosporidiaDB:M153_4580004504"/>
<reference evidence="2 3" key="1">
    <citation type="submission" date="2015-07" db="EMBL/GenBank/DDBJ databases">
        <title>The genome of Pseudoloma neurophilia, a relevant intracellular parasite of the zebrafish.</title>
        <authorList>
            <person name="Ndikumana S."/>
            <person name="Pelin A."/>
            <person name="Sanders J."/>
            <person name="Corradi N."/>
        </authorList>
    </citation>
    <scope>NUCLEOTIDE SEQUENCE [LARGE SCALE GENOMIC DNA]</scope>
    <source>
        <strain evidence="2 3">MK1</strain>
    </source>
</reference>
<feature type="signal peptide" evidence="1">
    <location>
        <begin position="1"/>
        <end position="17"/>
    </location>
</feature>
<name>A0A0R0LXC5_9MICR</name>
<comment type="caution">
    <text evidence="2">The sequence shown here is derived from an EMBL/GenBank/DDBJ whole genome shotgun (WGS) entry which is preliminary data.</text>
</comment>
<dbReference type="AlphaFoldDB" id="A0A0R0LXC5"/>
<evidence type="ECO:0000313" key="3">
    <source>
        <dbReference type="Proteomes" id="UP000051530"/>
    </source>
</evidence>
<evidence type="ECO:0000256" key="1">
    <source>
        <dbReference type="SAM" id="SignalP"/>
    </source>
</evidence>
<protein>
    <submittedName>
        <fullName evidence="2">Uncharacterized protein</fullName>
    </submittedName>
</protein>
<keyword evidence="1" id="KW-0732">Signal</keyword>